<sequence length="61" mass="6946">HELPKLAGVHFDNDQSEYRRLLRTPLVPLRTKFKAKSSSVTPKKDEYVYSCDLEAGRGALL</sequence>
<dbReference type="AlphaFoldDB" id="W2IGQ8"/>
<gene>
    <name evidence="1" type="ORF">L916_14898</name>
</gene>
<feature type="non-terminal residue" evidence="1">
    <location>
        <position position="1"/>
    </location>
</feature>
<protein>
    <submittedName>
        <fullName evidence="1">Uncharacterized protein</fullName>
    </submittedName>
</protein>
<reference evidence="1" key="1">
    <citation type="submission" date="2013-11" db="EMBL/GenBank/DDBJ databases">
        <title>The Genome Sequence of Phytophthora parasitica CJ05E6.</title>
        <authorList>
            <consortium name="The Broad Institute Genomics Platform"/>
            <person name="Russ C."/>
            <person name="Tyler B."/>
            <person name="Panabieres F."/>
            <person name="Shan W."/>
            <person name="Tripathy S."/>
            <person name="Grunwald N."/>
            <person name="Machado M."/>
            <person name="Johnson C.S."/>
            <person name="Arredondo F."/>
            <person name="Hong C."/>
            <person name="Coffey M."/>
            <person name="Young S.K."/>
            <person name="Zeng Q."/>
            <person name="Gargeya S."/>
            <person name="Fitzgerald M."/>
            <person name="Abouelleil A."/>
            <person name="Alvarado L."/>
            <person name="Chapman S.B."/>
            <person name="Gainer-Dewar J."/>
            <person name="Goldberg J."/>
            <person name="Griggs A."/>
            <person name="Gujja S."/>
            <person name="Hansen M."/>
            <person name="Howarth C."/>
            <person name="Imamovic A."/>
            <person name="Ireland A."/>
            <person name="Larimer J."/>
            <person name="McCowan C."/>
            <person name="Murphy C."/>
            <person name="Pearson M."/>
            <person name="Poon T.W."/>
            <person name="Priest M."/>
            <person name="Roberts A."/>
            <person name="Saif S."/>
            <person name="Shea T."/>
            <person name="Sykes S."/>
            <person name="Wortman J."/>
            <person name="Nusbaum C."/>
            <person name="Birren B."/>
        </authorList>
    </citation>
    <scope>NUCLEOTIDE SEQUENCE [LARGE SCALE GENOMIC DNA]</scope>
    <source>
        <strain evidence="1">CJ05E6</strain>
    </source>
</reference>
<name>W2IGQ8_PHYNI</name>
<evidence type="ECO:0000313" key="1">
    <source>
        <dbReference type="EMBL" id="ETL32543.1"/>
    </source>
</evidence>
<feature type="non-terminal residue" evidence="1">
    <location>
        <position position="61"/>
    </location>
</feature>
<accession>W2IGQ8</accession>
<proteinExistence type="predicted"/>
<organism evidence="1">
    <name type="scientific">Phytophthora nicotianae</name>
    <name type="common">Potato buckeye rot agent</name>
    <name type="synonym">Phytophthora parasitica</name>
    <dbReference type="NCBI Taxonomy" id="4792"/>
    <lineage>
        <taxon>Eukaryota</taxon>
        <taxon>Sar</taxon>
        <taxon>Stramenopiles</taxon>
        <taxon>Oomycota</taxon>
        <taxon>Peronosporomycetes</taxon>
        <taxon>Peronosporales</taxon>
        <taxon>Peronosporaceae</taxon>
        <taxon>Phytophthora</taxon>
    </lineage>
</organism>
<dbReference type="Proteomes" id="UP000053864">
    <property type="component" value="Unassembled WGS sequence"/>
</dbReference>
<dbReference type="EMBL" id="KI674832">
    <property type="protein sequence ID" value="ETL32543.1"/>
    <property type="molecule type" value="Genomic_DNA"/>
</dbReference>